<feature type="compositionally biased region" description="Low complexity" evidence="3">
    <location>
        <begin position="188"/>
        <end position="209"/>
    </location>
</feature>
<dbReference type="AlphaFoldDB" id="A0AAW8W628"/>
<dbReference type="Pfam" id="PF01832">
    <property type="entry name" value="Glucosaminidase"/>
    <property type="match status" value="1"/>
</dbReference>
<comment type="caution">
    <text evidence="6">The sequence shown here is derived from an EMBL/GenBank/DDBJ whole genome shotgun (WGS) entry which is preliminary data.</text>
</comment>
<reference evidence="6" key="1">
    <citation type="submission" date="2023-08" db="EMBL/GenBank/DDBJ databases">
        <authorList>
            <person name="Page C.A."/>
            <person name="Perez-Diaz I.M."/>
        </authorList>
    </citation>
    <scope>NUCLEOTIDE SEQUENCE</scope>
    <source>
        <strain evidence="6">3.8.38</strain>
    </source>
</reference>
<feature type="region of interest" description="Disordered" evidence="3">
    <location>
        <begin position="188"/>
        <end position="213"/>
    </location>
</feature>
<keyword evidence="2" id="KW-0378">Hydrolase</keyword>
<dbReference type="SMART" id="SM00047">
    <property type="entry name" value="LYZ2"/>
    <property type="match status" value="1"/>
</dbReference>
<evidence type="ECO:0000256" key="3">
    <source>
        <dbReference type="SAM" id="MobiDB-lite"/>
    </source>
</evidence>
<sequence length="481" mass="53035">MMRTKRWLITALVVSAGVGSAVGLTSHAATTTNPHNFISSLKSPVQTVANQYKLYPSVMMAQAALESGWGTSQLTLQANNYFGIKGSYNGQSVTMQTSEYDANGQLYYTDANFRKYPNAKASMTDNAKLLRNGTSYNPTIYSGTWRENAATYADAANALTNTYATAPTYGASLIALITQYNLNSLDGDAAASSSSSSTSSSSNSSDGNSVTPQPVYAQAKYHGATGNQMGRLGTKYHSYRLYNHIKGTRAKVTKTAWTKVHAYVGQPVYFDMRGVKQNPEMGKKTTWYRVRFSTSKSAKKYWVYTKALTLPKVTYTSGQAKVKLSATAKGSYYDHVYNSAYLAKAQGSLKDLANQTYTADNQAVKTQDGVASTWYRIKVGDKKYWVASATQKVSPDYDYAAYTAASGTKKLGKKFAKYHPYNHVKKTHFDQVQLKWPAKAKVGTKVTVNQKATKPKYQTTWYRIQFKGDSTNYWVDAKALS</sequence>
<dbReference type="PANTHER" id="PTHR33308:SF9">
    <property type="entry name" value="PEPTIDOGLYCAN HYDROLASE FLGJ"/>
    <property type="match status" value="1"/>
</dbReference>
<dbReference type="PANTHER" id="PTHR33308">
    <property type="entry name" value="PEPTIDOGLYCAN HYDROLASE FLGJ"/>
    <property type="match status" value="1"/>
</dbReference>
<dbReference type="Proteomes" id="UP001254075">
    <property type="component" value="Unassembled WGS sequence"/>
</dbReference>
<feature type="chain" id="PRO_5043745869" evidence="4">
    <location>
        <begin position="29"/>
        <end position="481"/>
    </location>
</feature>
<organism evidence="6 7">
    <name type="scientific">Levilactobacillus namurensis</name>
    <dbReference type="NCBI Taxonomy" id="380393"/>
    <lineage>
        <taxon>Bacteria</taxon>
        <taxon>Bacillati</taxon>
        <taxon>Bacillota</taxon>
        <taxon>Bacilli</taxon>
        <taxon>Lactobacillales</taxon>
        <taxon>Lactobacillaceae</taxon>
        <taxon>Levilactobacillus</taxon>
    </lineage>
</organism>
<dbReference type="Gene3D" id="1.10.530.10">
    <property type="match status" value="1"/>
</dbReference>
<evidence type="ECO:0000313" key="6">
    <source>
        <dbReference type="EMBL" id="MDT7014987.1"/>
    </source>
</evidence>
<dbReference type="GO" id="GO:0004040">
    <property type="term" value="F:amidase activity"/>
    <property type="evidence" value="ECO:0007669"/>
    <property type="project" value="InterPro"/>
</dbReference>
<keyword evidence="4" id="KW-0732">Signal</keyword>
<evidence type="ECO:0000256" key="4">
    <source>
        <dbReference type="SAM" id="SignalP"/>
    </source>
</evidence>
<evidence type="ECO:0000259" key="5">
    <source>
        <dbReference type="SMART" id="SM00047"/>
    </source>
</evidence>
<accession>A0AAW8W628</accession>
<evidence type="ECO:0000313" key="7">
    <source>
        <dbReference type="Proteomes" id="UP001254075"/>
    </source>
</evidence>
<dbReference type="InterPro" id="IPR051056">
    <property type="entry name" value="Glycosyl_Hydrolase_73"/>
</dbReference>
<dbReference type="InterPro" id="IPR002901">
    <property type="entry name" value="MGlyc_endo_b_GlcNAc-like_dom"/>
</dbReference>
<feature type="signal peptide" evidence="4">
    <location>
        <begin position="1"/>
        <end position="28"/>
    </location>
</feature>
<comment type="similarity">
    <text evidence="1">Belongs to the glycosyl hydrolase 73 family.</text>
</comment>
<gene>
    <name evidence="6" type="ORF">RI532_11395</name>
</gene>
<dbReference type="EMBL" id="JAVLAM010000001">
    <property type="protein sequence ID" value="MDT7014987.1"/>
    <property type="molecule type" value="Genomic_DNA"/>
</dbReference>
<name>A0AAW8W628_9LACO</name>
<protein>
    <submittedName>
        <fullName evidence="6">Glucosaminidase domain-containing protein</fullName>
    </submittedName>
</protein>
<dbReference type="Gene3D" id="4.10.80.30">
    <property type="entry name" value="DNA polymerase, domain 6"/>
    <property type="match status" value="1"/>
</dbReference>
<dbReference type="RefSeq" id="WP_313845471.1">
    <property type="nucleotide sequence ID" value="NZ_JAVLAM010000001.1"/>
</dbReference>
<evidence type="ECO:0000256" key="2">
    <source>
        <dbReference type="ARBA" id="ARBA00022801"/>
    </source>
</evidence>
<evidence type="ECO:0000256" key="1">
    <source>
        <dbReference type="ARBA" id="ARBA00010266"/>
    </source>
</evidence>
<feature type="domain" description="Mannosyl-glycoprotein endo-beta-N-acetylglucosamidase-like" evidence="5">
    <location>
        <begin position="23"/>
        <end position="186"/>
    </location>
</feature>
<proteinExistence type="inferred from homology"/>